<keyword evidence="3" id="KW-1185">Reference proteome</keyword>
<dbReference type="SMART" id="SM00861">
    <property type="entry name" value="Transket_pyr"/>
    <property type="match status" value="1"/>
</dbReference>
<evidence type="ECO:0000259" key="1">
    <source>
        <dbReference type="SMART" id="SM00861"/>
    </source>
</evidence>
<dbReference type="SUPFAM" id="SSF52518">
    <property type="entry name" value="Thiamin diphosphate-binding fold (THDP-binding)"/>
    <property type="match status" value="1"/>
</dbReference>
<organism evidence="2 3">
    <name type="scientific">Blautia faecis</name>
    <dbReference type="NCBI Taxonomy" id="871665"/>
    <lineage>
        <taxon>Bacteria</taxon>
        <taxon>Bacillati</taxon>
        <taxon>Bacillota</taxon>
        <taxon>Clostridia</taxon>
        <taxon>Lachnospirales</taxon>
        <taxon>Lachnospiraceae</taxon>
        <taxon>Blautia</taxon>
    </lineage>
</organism>
<accession>A0ABX2H7Z3</accession>
<dbReference type="Proteomes" id="UP001644719">
    <property type="component" value="Unassembled WGS sequence"/>
</dbReference>
<dbReference type="InterPro" id="IPR033248">
    <property type="entry name" value="Transketolase_C"/>
</dbReference>
<dbReference type="InterPro" id="IPR009014">
    <property type="entry name" value="Transketo_C/PFOR_II"/>
</dbReference>
<dbReference type="Pfam" id="PF02780">
    <property type="entry name" value="Transketolase_C"/>
    <property type="match status" value="1"/>
</dbReference>
<protein>
    <submittedName>
        <fullName evidence="2">Transketolase family protein</fullName>
    </submittedName>
</protein>
<dbReference type="InterPro" id="IPR051157">
    <property type="entry name" value="PDH/Transketolase"/>
</dbReference>
<evidence type="ECO:0000313" key="3">
    <source>
        <dbReference type="Proteomes" id="UP001644719"/>
    </source>
</evidence>
<comment type="caution">
    <text evidence="2">The sequence shown here is derived from an EMBL/GenBank/DDBJ whole genome shotgun (WGS) entry which is preliminary data.</text>
</comment>
<dbReference type="Gene3D" id="3.40.50.970">
    <property type="match status" value="1"/>
</dbReference>
<feature type="domain" description="Transketolase-like pyrimidine-binding" evidence="1">
    <location>
        <begin position="6"/>
        <end position="172"/>
    </location>
</feature>
<sequence length="315" mass="34308">MVLEDRWLRETYVDLLIEYAAKNKDIVILEADLMKAGGTFRFAEKYPERTFDVGIQEANMIGTAAGMSAMGKIPFTHTFTAFATRRVCDQVTLSVAYAGLNVKMMGSDPGVTAEYNGGTHMSMEDVSIMRNIPGMIVYEPVDSAQLKAIFPQIVDHYGPVYIRLLRRNAVKVFEDGETFELGKGKLMREGSDVSIFATGIMVADAVEAVEELEKEGIHAELINIHTVKPLDEEMVLASVAKTGCAVTAENHSVIGGLGSAVAELLVEKDPVPVKKVGVMDHFGEVGLTPYLKEKYGLTAKDIIAAAKAAIAMKKR</sequence>
<gene>
    <name evidence="2" type="ORF">G5B17_08460</name>
</gene>
<evidence type="ECO:0000313" key="2">
    <source>
        <dbReference type="EMBL" id="NSG85466.1"/>
    </source>
</evidence>
<dbReference type="Gene3D" id="3.40.50.920">
    <property type="match status" value="1"/>
</dbReference>
<dbReference type="PANTHER" id="PTHR43825">
    <property type="entry name" value="PYRUVATE DEHYDROGENASE E1 COMPONENT"/>
    <property type="match status" value="1"/>
</dbReference>
<dbReference type="EMBL" id="JAAITS010000020">
    <property type="protein sequence ID" value="NSG85466.1"/>
    <property type="molecule type" value="Genomic_DNA"/>
</dbReference>
<dbReference type="Pfam" id="PF02779">
    <property type="entry name" value="Transket_pyr"/>
    <property type="match status" value="1"/>
</dbReference>
<dbReference type="InterPro" id="IPR005475">
    <property type="entry name" value="Transketolase-like_Pyr-bd"/>
</dbReference>
<reference evidence="2 3" key="1">
    <citation type="journal article" date="2020" name="Cell Host Microbe">
        <title>Functional and Genomic Variation between Human-Derived Isolates of Lachnospiraceae Reveals Inter- and Intra-Species Diversity.</title>
        <authorList>
            <person name="Sorbara M.T."/>
            <person name="Littmann E.R."/>
            <person name="Fontana E."/>
            <person name="Moody T.U."/>
            <person name="Kohout C.E."/>
            <person name="Gjonbalaj M."/>
            <person name="Eaton V."/>
            <person name="Seok R."/>
            <person name="Leiner I.M."/>
            <person name="Pamer E.G."/>
        </authorList>
    </citation>
    <scope>NUCLEOTIDE SEQUENCE [LARGE SCALE GENOMIC DNA]</scope>
    <source>
        <strain evidence="2 3">MSK.17.74</strain>
    </source>
</reference>
<dbReference type="InterPro" id="IPR029061">
    <property type="entry name" value="THDP-binding"/>
</dbReference>
<dbReference type="PANTHER" id="PTHR43825:SF1">
    <property type="entry name" value="TRANSKETOLASE-LIKE PYRIMIDINE-BINDING DOMAIN-CONTAINING PROTEIN"/>
    <property type="match status" value="1"/>
</dbReference>
<dbReference type="SUPFAM" id="SSF52922">
    <property type="entry name" value="TK C-terminal domain-like"/>
    <property type="match status" value="1"/>
</dbReference>
<proteinExistence type="predicted"/>
<dbReference type="CDD" id="cd07033">
    <property type="entry name" value="TPP_PYR_DXS_TK_like"/>
    <property type="match status" value="1"/>
</dbReference>
<name>A0ABX2H7Z3_9FIRM</name>